<dbReference type="EMBL" id="BTSX01000001">
    <property type="protein sequence ID" value="GMS78559.1"/>
    <property type="molecule type" value="Genomic_DNA"/>
</dbReference>
<dbReference type="Proteomes" id="UP001432027">
    <property type="component" value="Unassembled WGS sequence"/>
</dbReference>
<name>A0AAV5S826_9BILA</name>
<proteinExistence type="predicted"/>
<dbReference type="AlphaFoldDB" id="A0AAV5S826"/>
<keyword evidence="2" id="KW-1185">Reference proteome</keyword>
<feature type="non-terminal residue" evidence="1">
    <location>
        <position position="535"/>
    </location>
</feature>
<organism evidence="1 2">
    <name type="scientific">Pristionchus entomophagus</name>
    <dbReference type="NCBI Taxonomy" id="358040"/>
    <lineage>
        <taxon>Eukaryota</taxon>
        <taxon>Metazoa</taxon>
        <taxon>Ecdysozoa</taxon>
        <taxon>Nematoda</taxon>
        <taxon>Chromadorea</taxon>
        <taxon>Rhabditida</taxon>
        <taxon>Rhabditina</taxon>
        <taxon>Diplogasteromorpha</taxon>
        <taxon>Diplogasteroidea</taxon>
        <taxon>Neodiplogasteridae</taxon>
        <taxon>Pristionchus</taxon>
    </lineage>
</organism>
<reference evidence="1" key="1">
    <citation type="submission" date="2023-10" db="EMBL/GenBank/DDBJ databases">
        <title>Genome assembly of Pristionchus species.</title>
        <authorList>
            <person name="Yoshida K."/>
            <person name="Sommer R.J."/>
        </authorList>
    </citation>
    <scope>NUCLEOTIDE SEQUENCE</scope>
    <source>
        <strain evidence="1">RS0144</strain>
    </source>
</reference>
<gene>
    <name evidence="1" type="ORF">PENTCL1PPCAC_734</name>
</gene>
<protein>
    <submittedName>
        <fullName evidence="1">Uncharacterized protein</fullName>
    </submittedName>
</protein>
<dbReference type="PANTHER" id="PTHR31507">
    <property type="entry name" value="PROTEIN CBG15923"/>
    <property type="match status" value="1"/>
</dbReference>
<dbReference type="PANTHER" id="PTHR31507:SF3">
    <property type="entry name" value="TIL DOMAIN-CONTAINING PROTEIN"/>
    <property type="match status" value="1"/>
</dbReference>
<accession>A0AAV5S826</accession>
<feature type="non-terminal residue" evidence="1">
    <location>
        <position position="1"/>
    </location>
</feature>
<evidence type="ECO:0000313" key="2">
    <source>
        <dbReference type="Proteomes" id="UP001432027"/>
    </source>
</evidence>
<dbReference type="InterPro" id="IPR000884">
    <property type="entry name" value="TSP1_rpt"/>
</dbReference>
<sequence length="535" mass="58397">EEGCPCSERETRAEVCGMGLCTFPRHTCCKGFKKALTVKGLECHPEKEQVPISNAISSRNFVAKNRTEVPSDLSKDRAKKEGHAVWGEWMATPCTDTCGACGETNLVRDCLCAGEEGCPCSGQETRVEVCGMELCQFPRHPCCKGFKKVFTVKGLECHPKKEQAPISNAIASRNFVAKNPTEGPSDLPKDRIKTEGAAVWGKWIASTPCTDSCGSCGRTNLTRECLCAGEDECPCSEPETREEVCATKLCQFPRHTCCEGFKKVATARGFECASEDSLVHNSLDTTESNSLDETNAEVINDVSESLDNHEIQQEDSVWGEWIVSTPCTSDCGACGNIGYVRDCLCAGEEGCPCRDQETRVEVCATELCQFPRRTCCDGFKKKATVEGFRCVVDEKEDKQKKGDKKAEKVVSENAVIPPSLSAASRKFLLKKKAQLEEILLASSSTSNCSWGEWIEVNSHCSGTCGMCGVRVSARRHCQPSECNCVGASTRYEDCGEGICEGREKECCGFYIKSSVNGVPTCIDPEAVDKEKTLIR</sequence>
<dbReference type="PROSITE" id="PS50092">
    <property type="entry name" value="TSP1"/>
    <property type="match status" value="4"/>
</dbReference>
<evidence type="ECO:0000313" key="1">
    <source>
        <dbReference type="EMBL" id="GMS78559.1"/>
    </source>
</evidence>
<comment type="caution">
    <text evidence="1">The sequence shown here is derived from an EMBL/GenBank/DDBJ whole genome shotgun (WGS) entry which is preliminary data.</text>
</comment>